<keyword evidence="1" id="KW-0808">Transferase</keyword>
<evidence type="ECO:0000256" key="6">
    <source>
        <dbReference type="SAM" id="MobiDB-lite"/>
    </source>
</evidence>
<dbReference type="GO" id="GO:0005737">
    <property type="term" value="C:cytoplasm"/>
    <property type="evidence" value="ECO:0007669"/>
    <property type="project" value="TreeGrafter"/>
</dbReference>
<dbReference type="PROSITE" id="PS51257">
    <property type="entry name" value="PROKAR_LIPOPROTEIN"/>
    <property type="match status" value="1"/>
</dbReference>
<evidence type="ECO:0000256" key="1">
    <source>
        <dbReference type="ARBA" id="ARBA00022679"/>
    </source>
</evidence>
<keyword evidence="4 5" id="KW-0067">ATP-binding</keyword>
<proteinExistence type="predicted"/>
<dbReference type="EMBL" id="BEGY01000003">
    <property type="protein sequence ID" value="GAX73479.1"/>
    <property type="molecule type" value="Genomic_DNA"/>
</dbReference>
<protein>
    <recommendedName>
        <fullName evidence="7">Protein kinase domain-containing protein</fullName>
    </recommendedName>
</protein>
<evidence type="ECO:0000256" key="3">
    <source>
        <dbReference type="ARBA" id="ARBA00022777"/>
    </source>
</evidence>
<dbReference type="PANTHER" id="PTHR11042:SF185">
    <property type="entry name" value="WEE1-LIKE PROTEIN KINASE"/>
    <property type="match status" value="1"/>
</dbReference>
<feature type="region of interest" description="Disordered" evidence="6">
    <location>
        <begin position="112"/>
        <end position="133"/>
    </location>
</feature>
<evidence type="ECO:0000313" key="9">
    <source>
        <dbReference type="Proteomes" id="UP000232323"/>
    </source>
</evidence>
<feature type="domain" description="Protein kinase" evidence="7">
    <location>
        <begin position="255"/>
        <end position="511"/>
    </location>
</feature>
<feature type="region of interest" description="Disordered" evidence="6">
    <location>
        <begin position="513"/>
        <end position="533"/>
    </location>
</feature>
<feature type="binding site" evidence="5">
    <location>
        <position position="285"/>
    </location>
    <ligand>
        <name>ATP</name>
        <dbReference type="ChEBI" id="CHEBI:30616"/>
    </ligand>
</feature>
<dbReference type="SUPFAM" id="SSF56112">
    <property type="entry name" value="Protein kinase-like (PK-like)"/>
    <property type="match status" value="1"/>
</dbReference>
<evidence type="ECO:0000259" key="7">
    <source>
        <dbReference type="PROSITE" id="PS50011"/>
    </source>
</evidence>
<accession>A0A250WS08</accession>
<dbReference type="SMART" id="SM00220">
    <property type="entry name" value="S_TKc"/>
    <property type="match status" value="1"/>
</dbReference>
<evidence type="ECO:0000313" key="8">
    <source>
        <dbReference type="EMBL" id="GAX73479.1"/>
    </source>
</evidence>
<dbReference type="InterPro" id="IPR000719">
    <property type="entry name" value="Prot_kinase_dom"/>
</dbReference>
<dbReference type="Pfam" id="PF00069">
    <property type="entry name" value="Pkinase"/>
    <property type="match status" value="1"/>
</dbReference>
<dbReference type="OrthoDB" id="1335080at2759"/>
<dbReference type="PROSITE" id="PS00107">
    <property type="entry name" value="PROTEIN_KINASE_ATP"/>
    <property type="match status" value="1"/>
</dbReference>
<feature type="region of interest" description="Disordered" evidence="6">
    <location>
        <begin position="165"/>
        <end position="211"/>
    </location>
</feature>
<keyword evidence="2 5" id="KW-0547">Nucleotide-binding</keyword>
<dbReference type="GO" id="GO:0004713">
    <property type="term" value="F:protein tyrosine kinase activity"/>
    <property type="evidence" value="ECO:0007669"/>
    <property type="project" value="TreeGrafter"/>
</dbReference>
<dbReference type="STRING" id="1157962.A0A250WS08"/>
<dbReference type="InterPro" id="IPR017441">
    <property type="entry name" value="Protein_kinase_ATP_BS"/>
</dbReference>
<keyword evidence="3" id="KW-0418">Kinase</keyword>
<dbReference type="InterPro" id="IPR011009">
    <property type="entry name" value="Kinase-like_dom_sf"/>
</dbReference>
<evidence type="ECO:0000256" key="4">
    <source>
        <dbReference type="ARBA" id="ARBA00022840"/>
    </source>
</evidence>
<organism evidence="8 9">
    <name type="scientific">Chlamydomonas eustigma</name>
    <dbReference type="NCBI Taxonomy" id="1157962"/>
    <lineage>
        <taxon>Eukaryota</taxon>
        <taxon>Viridiplantae</taxon>
        <taxon>Chlorophyta</taxon>
        <taxon>core chlorophytes</taxon>
        <taxon>Chlorophyceae</taxon>
        <taxon>CS clade</taxon>
        <taxon>Chlamydomonadales</taxon>
        <taxon>Chlamydomonadaceae</taxon>
        <taxon>Chlamydomonas</taxon>
    </lineage>
</organism>
<sequence length="533" mass="57779">MVSLSRHDALSAGIWQPFAAAAVATSSCSDMSGSISRSLTHALSSCVIDDADGIAPLQREHSNQLLQRAMFQTRRARMHLDISSQPSQELPYTQDMATPVEQFPVEAISNMITDGSSRSPAPSPMHHPTKRHRPVIPTEAESDCASQDGVSQSCSQGDFISCRDEVTAGPTCRPPIPKGSSRRRNDQPRSSRKAVSSHEISGRTRSTHHPASLITHFAKPIAAPSASDPGASGPPCLNNVPWQQEKQASRLYHDYSVEKELGHGTFGVVYKAVHRQCGKAYAIKKSRKPAHSAADMQAWMDEVHVLAHVEGHPNIVTYYDSWAEPSGSGGEVQHIKMELCGESLRANVKSKVPMSNAELWEVMKQMASALNHTHDLGLAHLDIKPDNIYRALSTPDTFKLGDFGLATQKDGSKGISEGDARYLAPELLKNLPLPCLDKADMFALGATVYELATANALPAEGERWHAIREGRLMMLPAVSQQLQSLVKKLLSADPSARPDAASVLASCTRALSRQGSSSQMSHSQQQLPSQQSS</sequence>
<reference evidence="8 9" key="1">
    <citation type="submission" date="2017-08" db="EMBL/GenBank/DDBJ databases">
        <title>Acidophilic green algal genome provides insights into adaptation to an acidic environment.</title>
        <authorList>
            <person name="Hirooka S."/>
            <person name="Hirose Y."/>
            <person name="Kanesaki Y."/>
            <person name="Higuchi S."/>
            <person name="Fujiwara T."/>
            <person name="Onuma R."/>
            <person name="Era A."/>
            <person name="Ohbayashi R."/>
            <person name="Uzuka A."/>
            <person name="Nozaki H."/>
            <person name="Yoshikawa H."/>
            <person name="Miyagishima S.Y."/>
        </authorList>
    </citation>
    <scope>NUCLEOTIDE SEQUENCE [LARGE SCALE GENOMIC DNA]</scope>
    <source>
        <strain evidence="8 9">NIES-2499</strain>
    </source>
</reference>
<dbReference type="GO" id="GO:0005634">
    <property type="term" value="C:nucleus"/>
    <property type="evidence" value="ECO:0007669"/>
    <property type="project" value="TreeGrafter"/>
</dbReference>
<evidence type="ECO:0000256" key="5">
    <source>
        <dbReference type="PROSITE-ProRule" id="PRU10141"/>
    </source>
</evidence>
<dbReference type="PROSITE" id="PS50011">
    <property type="entry name" value="PROTEIN_KINASE_DOM"/>
    <property type="match status" value="1"/>
</dbReference>
<name>A0A250WS08_9CHLO</name>
<gene>
    <name evidence="8" type="ORF">CEUSTIGMA_g931.t1</name>
</gene>
<dbReference type="Proteomes" id="UP000232323">
    <property type="component" value="Unassembled WGS sequence"/>
</dbReference>
<keyword evidence="9" id="KW-1185">Reference proteome</keyword>
<comment type="caution">
    <text evidence="8">The sequence shown here is derived from an EMBL/GenBank/DDBJ whole genome shotgun (WGS) entry which is preliminary data.</text>
</comment>
<dbReference type="Gene3D" id="3.30.200.20">
    <property type="entry name" value="Phosphorylase Kinase, domain 1"/>
    <property type="match status" value="1"/>
</dbReference>
<dbReference type="AlphaFoldDB" id="A0A250WS08"/>
<dbReference type="Gene3D" id="1.10.510.10">
    <property type="entry name" value="Transferase(Phosphotransferase) domain 1"/>
    <property type="match status" value="1"/>
</dbReference>
<evidence type="ECO:0000256" key="2">
    <source>
        <dbReference type="ARBA" id="ARBA00022741"/>
    </source>
</evidence>
<dbReference type="PANTHER" id="PTHR11042">
    <property type="entry name" value="EUKARYOTIC TRANSLATION INITIATION FACTOR 2-ALPHA KINASE EIF2-ALPHA KINASE -RELATED"/>
    <property type="match status" value="1"/>
</dbReference>
<dbReference type="InterPro" id="IPR050339">
    <property type="entry name" value="CC_SR_Kinase"/>
</dbReference>
<dbReference type="GO" id="GO:0005524">
    <property type="term" value="F:ATP binding"/>
    <property type="evidence" value="ECO:0007669"/>
    <property type="project" value="UniProtKB-UniRule"/>
</dbReference>